<dbReference type="Pfam" id="PF00497">
    <property type="entry name" value="SBP_bac_3"/>
    <property type="match status" value="1"/>
</dbReference>
<feature type="signal peptide" evidence="3">
    <location>
        <begin position="1"/>
        <end position="33"/>
    </location>
</feature>
<protein>
    <submittedName>
        <fullName evidence="5">Transporter substrate-binding domain-containing protein</fullName>
    </submittedName>
</protein>
<dbReference type="RefSeq" id="WP_144809356.1">
    <property type="nucleotide sequence ID" value="NZ_VNFE01000001.1"/>
</dbReference>
<evidence type="ECO:0000313" key="5">
    <source>
        <dbReference type="EMBL" id="TVU91785.1"/>
    </source>
</evidence>
<feature type="domain" description="Solute-binding protein family 3/N-terminal" evidence="4">
    <location>
        <begin position="38"/>
        <end position="259"/>
    </location>
</feature>
<evidence type="ECO:0000259" key="4">
    <source>
        <dbReference type="SMART" id="SM00062"/>
    </source>
</evidence>
<dbReference type="InterPro" id="IPR001638">
    <property type="entry name" value="Solute-binding_3/MltF_N"/>
</dbReference>
<evidence type="ECO:0000256" key="3">
    <source>
        <dbReference type="SAM" id="SignalP"/>
    </source>
</evidence>
<dbReference type="CDD" id="cd13626">
    <property type="entry name" value="PBP2_Cystine_like"/>
    <property type="match status" value="1"/>
</dbReference>
<name>A0A558JDT9_9GAMM</name>
<organism evidence="5 6">
    <name type="scientific">Vreelandella titanicae</name>
    <dbReference type="NCBI Taxonomy" id="664683"/>
    <lineage>
        <taxon>Bacteria</taxon>
        <taxon>Pseudomonadati</taxon>
        <taxon>Pseudomonadota</taxon>
        <taxon>Gammaproteobacteria</taxon>
        <taxon>Oceanospirillales</taxon>
        <taxon>Halomonadaceae</taxon>
        <taxon>Vreelandella</taxon>
    </lineage>
</organism>
<dbReference type="AlphaFoldDB" id="A0A558JDT9"/>
<reference evidence="5 6" key="1">
    <citation type="submission" date="2019-07" db="EMBL/GenBank/DDBJ databases">
        <title>Diversity of Bacteria from Kongsfjorden, Arctic.</title>
        <authorList>
            <person name="Yu Y."/>
        </authorList>
    </citation>
    <scope>NUCLEOTIDE SEQUENCE [LARGE SCALE GENOMIC DNA]</scope>
    <source>
        <strain evidence="5 6">SM1922</strain>
    </source>
</reference>
<evidence type="ECO:0000313" key="6">
    <source>
        <dbReference type="Proteomes" id="UP000317288"/>
    </source>
</evidence>
<comment type="caution">
    <text evidence="5">The sequence shown here is derived from an EMBL/GenBank/DDBJ whole genome shotgun (WGS) entry which is preliminary data.</text>
</comment>
<accession>A0A558JDT9</accession>
<dbReference type="EMBL" id="VNFE01000001">
    <property type="protein sequence ID" value="TVU91785.1"/>
    <property type="molecule type" value="Genomic_DNA"/>
</dbReference>
<gene>
    <name evidence="5" type="ORF">FQP89_01215</name>
</gene>
<dbReference type="SUPFAM" id="SSF53850">
    <property type="entry name" value="Periplasmic binding protein-like II"/>
    <property type="match status" value="1"/>
</dbReference>
<dbReference type="Gene3D" id="3.40.190.10">
    <property type="entry name" value="Periplasmic binding protein-like II"/>
    <property type="match status" value="2"/>
</dbReference>
<dbReference type="Proteomes" id="UP000317288">
    <property type="component" value="Unassembled WGS sequence"/>
</dbReference>
<dbReference type="PANTHER" id="PTHR35936:SF17">
    <property type="entry name" value="ARGININE-BINDING EXTRACELLULAR PROTEIN ARTP"/>
    <property type="match status" value="1"/>
</dbReference>
<keyword evidence="2 3" id="KW-0732">Signal</keyword>
<sequence length="291" mass="30800">MSSFLPSPLSGGIGNCLKLSLIALSLGVASAYADTPDSYHVALDGTFAPHAMPTMDGEVQGFNVDLANALGEQMGVEMQITAAQFSGLIPGLQAGTYDFLMAPTTVTEERANNLLFSEGYLDTDFQFVIKNGAPEITDLNQLAGEVIAVNRGSAYDSWARENAEEYGWQVESYGTNSDAIQAVMAGRAAANVAGNTVSAYAVSQNPAIELSYLVHTGLVWAIPFRKDDTATRSRVESALECLKINGTMAELSSKWFGVEPAEDATAVTPIPGYGQPGFSGYAEDDHALSCD</sequence>
<dbReference type="SMART" id="SM00062">
    <property type="entry name" value="PBPb"/>
    <property type="match status" value="1"/>
</dbReference>
<proteinExistence type="inferred from homology"/>
<comment type="similarity">
    <text evidence="1">Belongs to the bacterial solute-binding protein 3 family.</text>
</comment>
<feature type="chain" id="PRO_5021778192" evidence="3">
    <location>
        <begin position="34"/>
        <end position="291"/>
    </location>
</feature>
<dbReference type="PANTHER" id="PTHR35936">
    <property type="entry name" value="MEMBRANE-BOUND LYTIC MUREIN TRANSGLYCOSYLASE F"/>
    <property type="match status" value="1"/>
</dbReference>
<evidence type="ECO:0000256" key="1">
    <source>
        <dbReference type="ARBA" id="ARBA00010333"/>
    </source>
</evidence>
<evidence type="ECO:0000256" key="2">
    <source>
        <dbReference type="ARBA" id="ARBA00022729"/>
    </source>
</evidence>